<feature type="transmembrane region" description="Helical" evidence="9">
    <location>
        <begin position="7"/>
        <end position="31"/>
    </location>
</feature>
<proteinExistence type="inferred from homology"/>
<sequence>MKKSVQFRWFVVHLAIADCFYAVVSPVNFIYTLATNNTWTIGKELCKILTVSGPLSVNVSAWVLCLMGYERYRAICHPFARRFSRKIIHISVVIIWIACMGLKTLVFIRTNVLKNECYTYFHNELEQTISALVSLLVESVIPIIFLSYYLVRVTITMRKRSKIFEINDHNSICIKKKSKNTSSSFISNEIDSKTYEDKISLSKEKSSKNLLKASSCLKNIRPKKKSFTEIEMVEQNVQDPERLKKAKTSKRLTFRRLKHSVTNYVTRKNTLNKADRETVIVFILAVFMFILTTLPCNVNYFVSSYLFSFHFNKEQVSKYGPIMYSVNDWLGLLVLSGSLSNVVIYSGRFSEFRHQVYIWANNVIAKLLKIKLISEK</sequence>
<dbReference type="SUPFAM" id="SSF81321">
    <property type="entry name" value="Family A G protein-coupled receptor-like"/>
    <property type="match status" value="1"/>
</dbReference>
<reference evidence="11" key="1">
    <citation type="submission" date="2025-05" db="UniProtKB">
        <authorList>
            <consortium name="RefSeq"/>
        </authorList>
    </citation>
    <scope>NUCLEOTIDE SEQUENCE [LARGE SCALE GENOMIC DNA]</scope>
</reference>
<dbReference type="Pfam" id="PF00001">
    <property type="entry name" value="7tm_1"/>
    <property type="match status" value="1"/>
</dbReference>
<accession>A0ABM4B9W2</accession>
<evidence type="ECO:0000256" key="8">
    <source>
        <dbReference type="RuleBase" id="RU000688"/>
    </source>
</evidence>
<dbReference type="GeneID" id="124812636"/>
<evidence type="ECO:0000256" key="2">
    <source>
        <dbReference type="ARBA" id="ARBA00022692"/>
    </source>
</evidence>
<evidence type="ECO:0000313" key="11">
    <source>
        <dbReference type="Proteomes" id="UP001652625"/>
    </source>
</evidence>
<dbReference type="PANTHER" id="PTHR45695:SF9">
    <property type="entry name" value="LEUCOKININ RECEPTOR"/>
    <property type="match status" value="1"/>
</dbReference>
<feature type="transmembrane region" description="Helical" evidence="9">
    <location>
        <begin position="279"/>
        <end position="302"/>
    </location>
</feature>
<evidence type="ECO:0000256" key="3">
    <source>
        <dbReference type="ARBA" id="ARBA00022989"/>
    </source>
</evidence>
<protein>
    <submittedName>
        <fullName evidence="12">Dopamine receptor 4</fullName>
    </submittedName>
</protein>
<evidence type="ECO:0000256" key="9">
    <source>
        <dbReference type="SAM" id="Phobius"/>
    </source>
</evidence>
<keyword evidence="7 8" id="KW-0807">Transducer</keyword>
<keyword evidence="2 8" id="KW-0812">Transmembrane</keyword>
<evidence type="ECO:0000259" key="10">
    <source>
        <dbReference type="PROSITE" id="PS50262"/>
    </source>
</evidence>
<feature type="transmembrane region" description="Helical" evidence="9">
    <location>
        <begin position="51"/>
        <end position="69"/>
    </location>
</feature>
<dbReference type="PROSITE" id="PS50262">
    <property type="entry name" value="G_PROTEIN_RECEP_F1_2"/>
    <property type="match status" value="1"/>
</dbReference>
<gene>
    <name evidence="12" type="primary">LOC124812636</name>
</gene>
<reference evidence="12" key="2">
    <citation type="submission" date="2025-08" db="UniProtKB">
        <authorList>
            <consortium name="RefSeq"/>
        </authorList>
    </citation>
    <scope>IDENTIFICATION</scope>
</reference>
<dbReference type="RefSeq" id="XP_065645690.1">
    <property type="nucleotide sequence ID" value="XM_065789618.1"/>
</dbReference>
<keyword evidence="6 8" id="KW-0675">Receptor</keyword>
<keyword evidence="5 9" id="KW-0472">Membrane</keyword>
<dbReference type="CDD" id="cd00637">
    <property type="entry name" value="7tm_classA_rhodopsin-like"/>
    <property type="match status" value="1"/>
</dbReference>
<evidence type="ECO:0000256" key="4">
    <source>
        <dbReference type="ARBA" id="ARBA00023040"/>
    </source>
</evidence>
<dbReference type="PRINTS" id="PR00237">
    <property type="entry name" value="GPCRRHODOPSN"/>
</dbReference>
<dbReference type="Proteomes" id="UP001652625">
    <property type="component" value="Chromosome 02"/>
</dbReference>
<keyword evidence="3 9" id="KW-1133">Transmembrane helix</keyword>
<feature type="transmembrane region" description="Helical" evidence="9">
    <location>
        <begin position="322"/>
        <end position="345"/>
    </location>
</feature>
<dbReference type="InterPro" id="IPR000276">
    <property type="entry name" value="GPCR_Rhodpsn"/>
</dbReference>
<evidence type="ECO:0000256" key="5">
    <source>
        <dbReference type="ARBA" id="ARBA00023136"/>
    </source>
</evidence>
<comment type="similarity">
    <text evidence="8">Belongs to the G-protein coupled receptor 1 family.</text>
</comment>
<feature type="transmembrane region" description="Helical" evidence="9">
    <location>
        <begin position="90"/>
        <end position="108"/>
    </location>
</feature>
<name>A0ABM4B9W2_HYDVU</name>
<dbReference type="InterPro" id="IPR017452">
    <property type="entry name" value="GPCR_Rhodpsn_7TM"/>
</dbReference>
<keyword evidence="11" id="KW-1185">Reference proteome</keyword>
<feature type="domain" description="G-protein coupled receptors family 1 profile" evidence="10">
    <location>
        <begin position="1"/>
        <end position="345"/>
    </location>
</feature>
<comment type="subcellular location">
    <subcellularLocation>
        <location evidence="1">Membrane</location>
        <topology evidence="1">Multi-pass membrane protein</topology>
    </subcellularLocation>
</comment>
<evidence type="ECO:0000256" key="6">
    <source>
        <dbReference type="ARBA" id="ARBA00023170"/>
    </source>
</evidence>
<organism evidence="11 12">
    <name type="scientific">Hydra vulgaris</name>
    <name type="common">Hydra</name>
    <name type="synonym">Hydra attenuata</name>
    <dbReference type="NCBI Taxonomy" id="6087"/>
    <lineage>
        <taxon>Eukaryota</taxon>
        <taxon>Metazoa</taxon>
        <taxon>Cnidaria</taxon>
        <taxon>Hydrozoa</taxon>
        <taxon>Hydroidolina</taxon>
        <taxon>Anthoathecata</taxon>
        <taxon>Aplanulata</taxon>
        <taxon>Hydridae</taxon>
        <taxon>Hydra</taxon>
    </lineage>
</organism>
<dbReference type="PROSITE" id="PS00237">
    <property type="entry name" value="G_PROTEIN_RECEP_F1_1"/>
    <property type="match status" value="1"/>
</dbReference>
<keyword evidence="4 8" id="KW-0297">G-protein coupled receptor</keyword>
<evidence type="ECO:0000313" key="12">
    <source>
        <dbReference type="RefSeq" id="XP_065645690.1"/>
    </source>
</evidence>
<evidence type="ECO:0000256" key="1">
    <source>
        <dbReference type="ARBA" id="ARBA00004141"/>
    </source>
</evidence>
<feature type="transmembrane region" description="Helical" evidence="9">
    <location>
        <begin position="128"/>
        <end position="151"/>
    </location>
</feature>
<dbReference type="Gene3D" id="1.20.1070.10">
    <property type="entry name" value="Rhodopsin 7-helix transmembrane proteins"/>
    <property type="match status" value="1"/>
</dbReference>
<dbReference type="PANTHER" id="PTHR45695">
    <property type="entry name" value="LEUCOKININ RECEPTOR-RELATED"/>
    <property type="match status" value="1"/>
</dbReference>
<evidence type="ECO:0000256" key="7">
    <source>
        <dbReference type="ARBA" id="ARBA00023224"/>
    </source>
</evidence>